<dbReference type="Gene3D" id="3.60.21.10">
    <property type="match status" value="1"/>
</dbReference>
<gene>
    <name evidence="4" type="ORF">BACERE00185_04415</name>
</gene>
<organism evidence="4 5">
    <name type="scientific">Bacillus mobilis</name>
    <dbReference type="NCBI Taxonomy" id="2026190"/>
    <lineage>
        <taxon>Bacteria</taxon>
        <taxon>Bacillati</taxon>
        <taxon>Bacillota</taxon>
        <taxon>Bacilli</taxon>
        <taxon>Bacillales</taxon>
        <taxon>Bacillaceae</taxon>
        <taxon>Bacillus</taxon>
        <taxon>Bacillus cereus group</taxon>
    </lineage>
</organism>
<name>A0A1Y6AFG0_9BACI</name>
<evidence type="ECO:0000313" key="5">
    <source>
        <dbReference type="Proteomes" id="UP000194439"/>
    </source>
</evidence>
<dbReference type="GO" id="GO:0016791">
    <property type="term" value="F:phosphatase activity"/>
    <property type="evidence" value="ECO:0007669"/>
    <property type="project" value="TreeGrafter"/>
</dbReference>
<evidence type="ECO:0000313" key="4">
    <source>
        <dbReference type="EMBL" id="SME37133.1"/>
    </source>
</evidence>
<reference evidence="5" key="1">
    <citation type="submission" date="2017-04" db="EMBL/GenBank/DDBJ databases">
        <authorList>
            <person name="Criscuolo A."/>
        </authorList>
    </citation>
    <scope>NUCLEOTIDE SEQUENCE [LARGE SCALE GENOMIC DNA]</scope>
</reference>
<dbReference type="InterPro" id="IPR024654">
    <property type="entry name" value="Calcineurin-like_PHP_lpxH"/>
</dbReference>
<dbReference type="RefSeq" id="WP_088029429.1">
    <property type="nucleotide sequence ID" value="NZ_FWZD01000068.1"/>
</dbReference>
<dbReference type="InterPro" id="IPR000979">
    <property type="entry name" value="Phosphodiesterase_MJ0936/Vps29"/>
</dbReference>
<evidence type="ECO:0000256" key="1">
    <source>
        <dbReference type="ARBA" id="ARBA00008950"/>
    </source>
</evidence>
<comment type="cofactor">
    <cofactor evidence="2">
        <name>a divalent metal cation</name>
        <dbReference type="ChEBI" id="CHEBI:60240"/>
    </cofactor>
</comment>
<dbReference type="InterPro" id="IPR029052">
    <property type="entry name" value="Metallo-depent_PP-like"/>
</dbReference>
<evidence type="ECO:0000259" key="3">
    <source>
        <dbReference type="Pfam" id="PF12850"/>
    </source>
</evidence>
<dbReference type="InterPro" id="IPR011152">
    <property type="entry name" value="Pesterase_MJ0912"/>
</dbReference>
<dbReference type="PANTHER" id="PTHR42850">
    <property type="entry name" value="METALLOPHOSPHOESTERASE"/>
    <property type="match status" value="1"/>
</dbReference>
<dbReference type="NCBIfam" id="TIGR00040">
    <property type="entry name" value="yfcE"/>
    <property type="match status" value="1"/>
</dbReference>
<dbReference type="PANTHER" id="PTHR42850:SF2">
    <property type="entry name" value="BLL5683 PROTEIN"/>
    <property type="match status" value="1"/>
</dbReference>
<dbReference type="PIRSF" id="PIRSF000883">
    <property type="entry name" value="Pesterase_MJ0912"/>
    <property type="match status" value="1"/>
</dbReference>
<dbReference type="Proteomes" id="UP000194439">
    <property type="component" value="Unassembled WGS sequence"/>
</dbReference>
<dbReference type="EC" id="3.1.4.-" evidence="2"/>
<protein>
    <recommendedName>
        <fullName evidence="2">Phosphoesterase</fullName>
        <ecNumber evidence="2">3.1.4.-</ecNumber>
    </recommendedName>
</protein>
<dbReference type="SUPFAM" id="SSF56300">
    <property type="entry name" value="Metallo-dependent phosphatases"/>
    <property type="match status" value="1"/>
</dbReference>
<evidence type="ECO:0000256" key="2">
    <source>
        <dbReference type="RuleBase" id="RU362039"/>
    </source>
</evidence>
<dbReference type="EMBL" id="FWZD01000068">
    <property type="protein sequence ID" value="SME37133.1"/>
    <property type="molecule type" value="Genomic_DNA"/>
</dbReference>
<sequence length="245" mass="27768">MNRKIAIISDVHGNSHALKAVLKDIAHRNLEMIINLGDSVYGPLDPLETIEILMNNEMIHIKGNCDRMLWEPIQEQSATLNFVQKQLTENHIDWLKQHPSQCIVDDILFCHGTPTSDEVYLLEEMDENGAVLKSEKNIMDQLQNIEQKIIVCGHTHIPRVVYLANGKIVINPGSVGLPAYKDELPVVHKMESGTPHAKYVVIEEVFGEWIIEQISVPYNWEEAAGLAIQQERHDWAQALKTGKVE</sequence>
<keyword evidence="2" id="KW-0479">Metal-binding</keyword>
<comment type="similarity">
    <text evidence="1 2">Belongs to the metallophosphoesterase superfamily. YfcE family.</text>
</comment>
<dbReference type="GO" id="GO:0046872">
    <property type="term" value="F:metal ion binding"/>
    <property type="evidence" value="ECO:0007669"/>
    <property type="project" value="UniProtKB-KW"/>
</dbReference>
<dbReference type="GO" id="GO:0005737">
    <property type="term" value="C:cytoplasm"/>
    <property type="evidence" value="ECO:0007669"/>
    <property type="project" value="TreeGrafter"/>
</dbReference>
<accession>A0A1Y6AFG0</accession>
<feature type="domain" description="Calcineurin-like phosphoesterase" evidence="3">
    <location>
        <begin position="4"/>
        <end position="183"/>
    </location>
</feature>
<dbReference type="InterPro" id="IPR050126">
    <property type="entry name" value="Ap4A_hydrolase"/>
</dbReference>
<dbReference type="Pfam" id="PF12850">
    <property type="entry name" value="Metallophos_2"/>
    <property type="match status" value="1"/>
</dbReference>
<dbReference type="AlphaFoldDB" id="A0A1Y6AFG0"/>
<proteinExistence type="inferred from homology"/>